<dbReference type="InterPro" id="IPR036250">
    <property type="entry name" value="AcylCo_DH-like_C"/>
</dbReference>
<dbReference type="InterPro" id="IPR046373">
    <property type="entry name" value="Acyl-CoA_Oxase/DH_mid-dom_sf"/>
</dbReference>
<dbReference type="InterPro" id="IPR009100">
    <property type="entry name" value="AcylCoA_DH/oxidase_NM_dom_sf"/>
</dbReference>
<evidence type="ECO:0000259" key="10">
    <source>
        <dbReference type="Pfam" id="PF02771"/>
    </source>
</evidence>
<dbReference type="SUPFAM" id="SSF56645">
    <property type="entry name" value="Acyl-CoA dehydrogenase NM domain-like"/>
    <property type="match status" value="1"/>
</dbReference>
<evidence type="ECO:0000259" key="11">
    <source>
        <dbReference type="Pfam" id="PF21263"/>
    </source>
</evidence>
<gene>
    <name evidence="12" type="ORF">EDD57_12214</name>
</gene>
<keyword evidence="5 7" id="KW-0560">Oxidoreductase</keyword>
<organism evidence="12 13">
    <name type="scientific">Baia soyae</name>
    <dbReference type="NCBI Taxonomy" id="1544746"/>
    <lineage>
        <taxon>Bacteria</taxon>
        <taxon>Bacillati</taxon>
        <taxon>Bacillota</taxon>
        <taxon>Bacilli</taxon>
        <taxon>Bacillales</taxon>
        <taxon>Thermoactinomycetaceae</taxon>
        <taxon>Baia</taxon>
    </lineage>
</organism>
<evidence type="ECO:0000256" key="6">
    <source>
        <dbReference type="ARBA" id="ARBA00052546"/>
    </source>
</evidence>
<keyword evidence="3 7" id="KW-0285">Flavoprotein</keyword>
<dbReference type="Gene3D" id="2.40.110.10">
    <property type="entry name" value="Butyryl-CoA Dehydrogenase, subunit A, domain 2"/>
    <property type="match status" value="1"/>
</dbReference>
<dbReference type="FunFam" id="2.40.110.10:FF:000006">
    <property type="entry name" value="very long-chain specific acyl-CoA dehydrogenase, mitochondrial"/>
    <property type="match status" value="1"/>
</dbReference>
<dbReference type="PROSITE" id="PS00072">
    <property type="entry name" value="ACYL_COA_DH_1"/>
    <property type="match status" value="1"/>
</dbReference>
<evidence type="ECO:0000256" key="2">
    <source>
        <dbReference type="ARBA" id="ARBA00009347"/>
    </source>
</evidence>
<dbReference type="Pfam" id="PF02770">
    <property type="entry name" value="Acyl-CoA_dh_M"/>
    <property type="match status" value="1"/>
</dbReference>
<dbReference type="InterPro" id="IPR009075">
    <property type="entry name" value="AcylCo_DH/oxidase_C"/>
</dbReference>
<feature type="domain" description="Acyl-CoA dehydrogenase-like C-terminal" evidence="11">
    <location>
        <begin position="463"/>
        <end position="565"/>
    </location>
</feature>
<dbReference type="Pfam" id="PF21263">
    <property type="entry name" value="Acyl-CoA-dh_C"/>
    <property type="match status" value="1"/>
</dbReference>
<evidence type="ECO:0000259" key="8">
    <source>
        <dbReference type="Pfam" id="PF00441"/>
    </source>
</evidence>
<proteinExistence type="inferred from homology"/>
<evidence type="ECO:0000313" key="13">
    <source>
        <dbReference type="Proteomes" id="UP000294746"/>
    </source>
</evidence>
<dbReference type="InterPro" id="IPR006091">
    <property type="entry name" value="Acyl-CoA_Oxase/DH_mid-dom"/>
</dbReference>
<comment type="similarity">
    <text evidence="2 7">Belongs to the acyl-CoA dehydrogenase family.</text>
</comment>
<dbReference type="AlphaFoldDB" id="A0A4R2RUB9"/>
<comment type="catalytic activity">
    <reaction evidence="6">
        <text>a 2,3-saturated acyl-CoA + A = a 2,3-dehydroacyl-CoA + AH2</text>
        <dbReference type="Rhea" id="RHEA:48608"/>
        <dbReference type="ChEBI" id="CHEBI:13193"/>
        <dbReference type="ChEBI" id="CHEBI:17499"/>
        <dbReference type="ChEBI" id="CHEBI:60015"/>
        <dbReference type="ChEBI" id="CHEBI:65111"/>
    </reaction>
</comment>
<dbReference type="PANTHER" id="PTHR43884:SF12">
    <property type="entry name" value="ISOVALERYL-COA DEHYDROGENASE, MITOCHONDRIAL-RELATED"/>
    <property type="match status" value="1"/>
</dbReference>
<evidence type="ECO:0000256" key="3">
    <source>
        <dbReference type="ARBA" id="ARBA00022630"/>
    </source>
</evidence>
<feature type="domain" description="Acyl-CoA oxidase/dehydrogenase middle" evidence="9">
    <location>
        <begin position="147"/>
        <end position="239"/>
    </location>
</feature>
<dbReference type="RefSeq" id="WP_131848985.1">
    <property type="nucleotide sequence ID" value="NZ_SLXV01000022.1"/>
</dbReference>
<feature type="domain" description="Acyl-CoA dehydrogenase/oxidase N-terminal" evidence="10">
    <location>
        <begin position="31"/>
        <end position="142"/>
    </location>
</feature>
<dbReference type="FunFam" id="1.10.540.10:FF:000001">
    <property type="entry name" value="Very long-chain-specific acyl-CoA dehydrogenase, mitochondrial"/>
    <property type="match status" value="1"/>
</dbReference>
<dbReference type="InterPro" id="IPR006089">
    <property type="entry name" value="Acyl-CoA_DH_CS"/>
</dbReference>
<dbReference type="EMBL" id="SLXV01000022">
    <property type="protein sequence ID" value="TCP66509.1"/>
    <property type="molecule type" value="Genomic_DNA"/>
</dbReference>
<dbReference type="Proteomes" id="UP000294746">
    <property type="component" value="Unassembled WGS sequence"/>
</dbReference>
<dbReference type="InterPro" id="IPR037069">
    <property type="entry name" value="AcylCoA_DH/ox_N_sf"/>
</dbReference>
<comment type="caution">
    <text evidence="12">The sequence shown here is derived from an EMBL/GenBank/DDBJ whole genome shotgun (WGS) entry which is preliminary data.</text>
</comment>
<dbReference type="SUPFAM" id="SSF47203">
    <property type="entry name" value="Acyl-CoA dehydrogenase C-terminal domain-like"/>
    <property type="match status" value="1"/>
</dbReference>
<dbReference type="OrthoDB" id="9802447at2"/>
<evidence type="ECO:0000259" key="9">
    <source>
        <dbReference type="Pfam" id="PF02770"/>
    </source>
</evidence>
<feature type="domain" description="Acyl-CoA dehydrogenase/oxidase C-terminal" evidence="8">
    <location>
        <begin position="252"/>
        <end position="412"/>
    </location>
</feature>
<dbReference type="InterPro" id="IPR013786">
    <property type="entry name" value="AcylCoA_DH/ox_N"/>
</dbReference>
<dbReference type="PANTHER" id="PTHR43884">
    <property type="entry name" value="ACYL-COA DEHYDROGENASE"/>
    <property type="match status" value="1"/>
</dbReference>
<accession>A0A4R2RUB9</accession>
<evidence type="ECO:0000313" key="12">
    <source>
        <dbReference type="EMBL" id="TCP66509.1"/>
    </source>
</evidence>
<protein>
    <submittedName>
        <fullName evidence="12">Alkylation response protein AidB-like acyl-CoA dehydrogenase</fullName>
    </submittedName>
</protein>
<dbReference type="Gene3D" id="1.20.140.10">
    <property type="entry name" value="Butyryl-CoA Dehydrogenase, subunit A, domain 3"/>
    <property type="match status" value="2"/>
</dbReference>
<name>A0A4R2RUB9_9BACL</name>
<reference evidence="12 13" key="1">
    <citation type="submission" date="2019-03" db="EMBL/GenBank/DDBJ databases">
        <title>Genomic Encyclopedia of Type Strains, Phase IV (KMG-IV): sequencing the most valuable type-strain genomes for metagenomic binning, comparative biology and taxonomic classification.</title>
        <authorList>
            <person name="Goeker M."/>
        </authorList>
    </citation>
    <scope>NUCLEOTIDE SEQUENCE [LARGE SCALE GENOMIC DNA]</scope>
    <source>
        <strain evidence="12 13">DSM 46831</strain>
    </source>
</reference>
<sequence>MIASNPYKVKGGSYLIEEVKPEQVFTPEDFTEEQIMIGNMTEEFVKEKVMPELEKIENHEFEHSVRLLKEAGDLGLLGADVPEKYEGSALDKVSSSLITEKMALGRSFALSHGAHVGIGCLPIVLFGNDDQKKKYLPDLATGRKFAAYALTEPSSGSDALGAKTTAVLSADGTHYVLNGEKQWITNSGFAEVFVVYAKVDGDKFSAFIVEKGFEGVSTGPEEKKMGIKGSSTRTLILEDAKVPVENLLYEVGKGHHIAFNILNIGRYKLAVGTVGSSKRAIELSAKYANQRKQFNIPIAKFGLIQEKLANMAIKAYANESLVYRIGGMFDAGLDGVEEAEGAVVADAVRGLAIECSAAKVFGSEVLDYAVDEGVQIHGGYGFMSEYEIENLYRDSRINRIFEGTNEINRLLIPGTLIKMAMKGELPLLQAAMALQEELLEYMPSLPDEDAAVLEEETKLVSHAKKIFLMVAGLAVQKYEQALEREQEILRDLADIAIEIFAMESALLRTQKAIAKNGEEKEQAKIDLTVGFVYESFQKVDAFARHTLAAMEEGDVLRTTLSMLKKFTRVQPLNEVALKRRIAKRVLDAEKYTV</sequence>
<comment type="cofactor">
    <cofactor evidence="1 7">
        <name>FAD</name>
        <dbReference type="ChEBI" id="CHEBI:57692"/>
    </cofactor>
</comment>
<dbReference type="Pfam" id="PF02771">
    <property type="entry name" value="Acyl-CoA_dh_N"/>
    <property type="match status" value="1"/>
</dbReference>
<evidence type="ECO:0000256" key="1">
    <source>
        <dbReference type="ARBA" id="ARBA00001974"/>
    </source>
</evidence>
<dbReference type="FunFam" id="1.20.140.10:FF:000019">
    <property type="entry name" value="Acyl-CoA dehydrogenase"/>
    <property type="match status" value="1"/>
</dbReference>
<dbReference type="GO" id="GO:0050660">
    <property type="term" value="F:flavin adenine dinucleotide binding"/>
    <property type="evidence" value="ECO:0007669"/>
    <property type="project" value="InterPro"/>
</dbReference>
<keyword evidence="13" id="KW-1185">Reference proteome</keyword>
<evidence type="ECO:0000256" key="7">
    <source>
        <dbReference type="RuleBase" id="RU362125"/>
    </source>
</evidence>
<dbReference type="InterPro" id="IPR049426">
    <property type="entry name" value="Acyl-CoA-dh-like_C"/>
</dbReference>
<evidence type="ECO:0000256" key="5">
    <source>
        <dbReference type="ARBA" id="ARBA00023002"/>
    </source>
</evidence>
<dbReference type="Pfam" id="PF00441">
    <property type="entry name" value="Acyl-CoA_dh_1"/>
    <property type="match status" value="1"/>
</dbReference>
<evidence type="ECO:0000256" key="4">
    <source>
        <dbReference type="ARBA" id="ARBA00022827"/>
    </source>
</evidence>
<dbReference type="Gene3D" id="1.10.540.10">
    <property type="entry name" value="Acyl-CoA dehydrogenase/oxidase, N-terminal domain"/>
    <property type="match status" value="1"/>
</dbReference>
<dbReference type="GO" id="GO:0003995">
    <property type="term" value="F:acyl-CoA dehydrogenase activity"/>
    <property type="evidence" value="ECO:0007669"/>
    <property type="project" value="InterPro"/>
</dbReference>
<keyword evidence="4 7" id="KW-0274">FAD</keyword>